<protein>
    <submittedName>
        <fullName evidence="12">ABC transporter ATP-binding protein</fullName>
    </submittedName>
</protein>
<evidence type="ECO:0000256" key="4">
    <source>
        <dbReference type="ARBA" id="ARBA00022692"/>
    </source>
</evidence>
<dbReference type="PANTHER" id="PTHR24221">
    <property type="entry name" value="ATP-BINDING CASSETTE SUB-FAMILY B"/>
    <property type="match status" value="1"/>
</dbReference>
<comment type="caution">
    <text evidence="12">The sequence shown here is derived from an EMBL/GenBank/DDBJ whole genome shotgun (WGS) entry which is preliminary data.</text>
</comment>
<evidence type="ECO:0000256" key="1">
    <source>
        <dbReference type="ARBA" id="ARBA00004651"/>
    </source>
</evidence>
<evidence type="ECO:0000256" key="5">
    <source>
        <dbReference type="ARBA" id="ARBA00022741"/>
    </source>
</evidence>
<keyword evidence="5" id="KW-0547">Nucleotide-binding</keyword>
<evidence type="ECO:0000313" key="12">
    <source>
        <dbReference type="EMBL" id="PMS35779.1"/>
    </source>
</evidence>
<dbReference type="InterPro" id="IPR036640">
    <property type="entry name" value="ABC1_TM_sf"/>
</dbReference>
<evidence type="ECO:0000313" key="13">
    <source>
        <dbReference type="Proteomes" id="UP000235777"/>
    </source>
</evidence>
<dbReference type="GO" id="GO:0016887">
    <property type="term" value="F:ATP hydrolysis activity"/>
    <property type="evidence" value="ECO:0007669"/>
    <property type="project" value="InterPro"/>
</dbReference>
<dbReference type="Gene3D" id="1.20.1560.10">
    <property type="entry name" value="ABC transporter type 1, transmembrane domain"/>
    <property type="match status" value="1"/>
</dbReference>
<dbReference type="STRING" id="863227.GCA_000373005_05411"/>
<gene>
    <name evidence="12" type="ORF">C0Z20_15660</name>
</gene>
<dbReference type="InterPro" id="IPR027417">
    <property type="entry name" value="P-loop_NTPase"/>
</dbReference>
<dbReference type="InterPro" id="IPR003439">
    <property type="entry name" value="ABC_transporter-like_ATP-bd"/>
</dbReference>
<proteinExistence type="predicted"/>
<dbReference type="Pfam" id="PF00664">
    <property type="entry name" value="ABC_membrane"/>
    <property type="match status" value="1"/>
</dbReference>
<evidence type="ECO:0000256" key="3">
    <source>
        <dbReference type="ARBA" id="ARBA00022519"/>
    </source>
</evidence>
<dbReference type="GO" id="GO:0140359">
    <property type="term" value="F:ABC-type transporter activity"/>
    <property type="evidence" value="ECO:0007669"/>
    <property type="project" value="InterPro"/>
</dbReference>
<dbReference type="InterPro" id="IPR003593">
    <property type="entry name" value="AAA+_ATPase"/>
</dbReference>
<evidence type="ECO:0000256" key="6">
    <source>
        <dbReference type="ARBA" id="ARBA00022840"/>
    </source>
</evidence>
<evidence type="ECO:0000259" key="10">
    <source>
        <dbReference type="PROSITE" id="PS50893"/>
    </source>
</evidence>
<dbReference type="InterPro" id="IPR039421">
    <property type="entry name" value="Type_1_exporter"/>
</dbReference>
<sequence>MSLIANIRLLRSVIPPNTVRVGFYVAVCATTASVFLAFQPFVLARATVAVMHGSGLTPVLGAYVSIGLASGICSATANYFALRSRERIGGDVAFATLAALLRPDRSFWRYSISDLMHAFDKGRDAAHAIVSDLFIDVGPYLAGLLVAVLFVAAQVSWPAAIIIFSTAFIFIAWNLHEVRNEYALGKSFDEAQRGILANIATAHELGEVVRSYGTETFLTSQLRNQLEDFDGQVRRHARHYFAKHVRLEIVHWLGLVATIAVYLSGLGTSTPAEGAERVGGLVALILAYFQLIAPIVNLSRSAERLTRSSASMEVAANVLRDAHGERPPAAPSRVPVKTFEFHGVITMNGDRPLGEPRSAAWQRGDVVVFQGPSGIGKSTLARTLAGLVPAAKGTVIVDGKRYPLPMSSRELRRHTLYVPQVDYVFAGTVADNIRLGDSAISDEAIDDAARRLGISEMLAARGLTLSARINDRGADWSGGERRRIALARAFVREAGVLILDEPTTNLDRGSAKSIVAAFRERFNHSILVIISHDDVAEPTDKLLSWRDARSVQATD</sequence>
<dbReference type="InterPro" id="IPR011527">
    <property type="entry name" value="ABC1_TM_dom"/>
</dbReference>
<dbReference type="SMART" id="SM00382">
    <property type="entry name" value="AAA"/>
    <property type="match status" value="1"/>
</dbReference>
<feature type="transmembrane region" description="Helical" evidence="9">
    <location>
        <begin position="62"/>
        <end position="82"/>
    </location>
</feature>
<dbReference type="OrthoDB" id="8554730at2"/>
<evidence type="ECO:0000256" key="9">
    <source>
        <dbReference type="SAM" id="Phobius"/>
    </source>
</evidence>
<keyword evidence="13" id="KW-1185">Reference proteome</keyword>
<dbReference type="Proteomes" id="UP000235777">
    <property type="component" value="Unassembled WGS sequence"/>
</dbReference>
<evidence type="ECO:0000256" key="2">
    <source>
        <dbReference type="ARBA" id="ARBA00022475"/>
    </source>
</evidence>
<dbReference type="Pfam" id="PF00005">
    <property type="entry name" value="ABC_tran"/>
    <property type="match status" value="1"/>
</dbReference>
<keyword evidence="7 9" id="KW-1133">Transmembrane helix</keyword>
<feature type="transmembrane region" description="Helical" evidence="9">
    <location>
        <begin position="159"/>
        <end position="176"/>
    </location>
</feature>
<feature type="transmembrane region" description="Helical" evidence="9">
    <location>
        <begin position="278"/>
        <end position="298"/>
    </location>
</feature>
<accession>A0A2N7X1Z6</accession>
<organism evidence="12 13">
    <name type="scientific">Trinickia symbiotica</name>
    <dbReference type="NCBI Taxonomy" id="863227"/>
    <lineage>
        <taxon>Bacteria</taxon>
        <taxon>Pseudomonadati</taxon>
        <taxon>Pseudomonadota</taxon>
        <taxon>Betaproteobacteria</taxon>
        <taxon>Burkholderiales</taxon>
        <taxon>Burkholderiaceae</taxon>
        <taxon>Trinickia</taxon>
    </lineage>
</organism>
<dbReference type="EMBL" id="PNYC01000009">
    <property type="protein sequence ID" value="PMS35779.1"/>
    <property type="molecule type" value="Genomic_DNA"/>
</dbReference>
<keyword evidence="4 9" id="KW-0812">Transmembrane</keyword>
<keyword evidence="2" id="KW-1003">Cell membrane</keyword>
<evidence type="ECO:0000256" key="8">
    <source>
        <dbReference type="ARBA" id="ARBA00023136"/>
    </source>
</evidence>
<dbReference type="GO" id="GO:0005886">
    <property type="term" value="C:plasma membrane"/>
    <property type="evidence" value="ECO:0007669"/>
    <property type="project" value="UniProtKB-SubCell"/>
</dbReference>
<dbReference type="GO" id="GO:0005524">
    <property type="term" value="F:ATP binding"/>
    <property type="evidence" value="ECO:0007669"/>
    <property type="project" value="UniProtKB-KW"/>
</dbReference>
<evidence type="ECO:0000259" key="11">
    <source>
        <dbReference type="PROSITE" id="PS50929"/>
    </source>
</evidence>
<dbReference type="Gene3D" id="3.40.50.300">
    <property type="entry name" value="P-loop containing nucleotide triphosphate hydrolases"/>
    <property type="match status" value="1"/>
</dbReference>
<evidence type="ECO:0000256" key="7">
    <source>
        <dbReference type="ARBA" id="ARBA00022989"/>
    </source>
</evidence>
<dbReference type="PROSITE" id="PS50929">
    <property type="entry name" value="ABC_TM1F"/>
    <property type="match status" value="1"/>
</dbReference>
<dbReference type="PROSITE" id="PS50893">
    <property type="entry name" value="ABC_TRANSPORTER_2"/>
    <property type="match status" value="1"/>
</dbReference>
<name>A0A2N7X1Z6_9BURK</name>
<feature type="transmembrane region" description="Helical" evidence="9">
    <location>
        <begin position="245"/>
        <end position="266"/>
    </location>
</feature>
<dbReference type="SUPFAM" id="SSF90123">
    <property type="entry name" value="ABC transporter transmembrane region"/>
    <property type="match status" value="1"/>
</dbReference>
<feature type="transmembrane region" description="Helical" evidence="9">
    <location>
        <begin position="21"/>
        <end position="42"/>
    </location>
</feature>
<comment type="subcellular location">
    <subcellularLocation>
        <location evidence="1">Cell membrane</location>
        <topology evidence="1">Multi-pass membrane protein</topology>
    </subcellularLocation>
</comment>
<keyword evidence="3" id="KW-0997">Cell inner membrane</keyword>
<keyword evidence="6 12" id="KW-0067">ATP-binding</keyword>
<dbReference type="PANTHER" id="PTHR24221:SF654">
    <property type="entry name" value="ATP-BINDING CASSETTE SUB-FAMILY B MEMBER 6"/>
    <property type="match status" value="1"/>
</dbReference>
<reference evidence="12 13" key="1">
    <citation type="submission" date="2018-01" db="EMBL/GenBank/DDBJ databases">
        <title>Whole genome analyses suggest that Burkholderia sensu lato contains two further novel genera in the rhizoxinica-symbiotica group Mycetohabitans gen. nov., and Trinickia gen. nov.: implications for the evolution of diazotrophy and nodulation in the Burkholderiaceae.</title>
        <authorList>
            <person name="Estrada-de los Santos P."/>
            <person name="Palmer M."/>
            <person name="Chavez-Ramirez B."/>
            <person name="Beukes C."/>
            <person name="Steenkamp E.T."/>
            <person name="Hirsch A.M."/>
            <person name="Manyaka P."/>
            <person name="Maluk M."/>
            <person name="Lafos M."/>
            <person name="Crook M."/>
            <person name="Gross E."/>
            <person name="Simon M.F."/>
            <person name="Bueno dos Reis Junior F."/>
            <person name="Poole P.S."/>
            <person name="Venter S.N."/>
            <person name="James E.K."/>
        </authorList>
    </citation>
    <scope>NUCLEOTIDE SEQUENCE [LARGE SCALE GENOMIC DNA]</scope>
    <source>
        <strain evidence="12 13">JPY 581</strain>
    </source>
</reference>
<feature type="domain" description="ABC transmembrane type-1" evidence="11">
    <location>
        <begin position="25"/>
        <end position="307"/>
    </location>
</feature>
<keyword evidence="8 9" id="KW-0472">Membrane</keyword>
<feature type="transmembrane region" description="Helical" evidence="9">
    <location>
        <begin position="133"/>
        <end position="153"/>
    </location>
</feature>
<dbReference type="RefSeq" id="WP_018444028.1">
    <property type="nucleotide sequence ID" value="NZ_KB890218.1"/>
</dbReference>
<dbReference type="AlphaFoldDB" id="A0A2N7X1Z6"/>
<feature type="domain" description="ABC transporter" evidence="10">
    <location>
        <begin position="339"/>
        <end position="553"/>
    </location>
</feature>
<dbReference type="SUPFAM" id="SSF52540">
    <property type="entry name" value="P-loop containing nucleoside triphosphate hydrolases"/>
    <property type="match status" value="1"/>
</dbReference>